<comment type="caution">
    <text evidence="1">The sequence shown here is derived from an EMBL/GenBank/DDBJ whole genome shotgun (WGS) entry which is preliminary data.</text>
</comment>
<keyword evidence="2" id="KW-1185">Reference proteome</keyword>
<dbReference type="Proteomes" id="UP000543642">
    <property type="component" value="Unassembled WGS sequence"/>
</dbReference>
<dbReference type="EMBL" id="JACHFW010000002">
    <property type="protein sequence ID" value="MBB5263513.1"/>
    <property type="molecule type" value="Genomic_DNA"/>
</dbReference>
<accession>A0A7W8M3W5</accession>
<reference evidence="1 2" key="1">
    <citation type="submission" date="2020-08" db="EMBL/GenBank/DDBJ databases">
        <title>Genomic Encyclopedia of Type Strains, Phase IV (KMG-IV): sequencing the most valuable type-strain genomes for metagenomic binning, comparative biology and taxonomic classification.</title>
        <authorList>
            <person name="Goeker M."/>
        </authorList>
    </citation>
    <scope>NUCLEOTIDE SEQUENCE [LARGE SCALE GENOMIC DNA]</scope>
    <source>
        <strain evidence="1 2">DSM 106146</strain>
    </source>
</reference>
<organism evidence="1 2">
    <name type="scientific">Catenibacillus scindens</name>
    <dbReference type="NCBI Taxonomy" id="673271"/>
    <lineage>
        <taxon>Bacteria</taxon>
        <taxon>Bacillati</taxon>
        <taxon>Bacillota</taxon>
        <taxon>Clostridia</taxon>
        <taxon>Lachnospirales</taxon>
        <taxon>Lachnospiraceae</taxon>
        <taxon>Catenibacillus</taxon>
    </lineage>
</organism>
<sequence length="61" mass="6721">MMFMQPDIGNIVVSGNEQFEVLDIDDLSGWGSIPFAIVTSHHTGLSPWSDGGRPCIYVRLL</sequence>
<name>A0A7W8M3W5_9FIRM</name>
<protein>
    <submittedName>
        <fullName evidence="1">Uncharacterized protein</fullName>
    </submittedName>
</protein>
<evidence type="ECO:0000313" key="2">
    <source>
        <dbReference type="Proteomes" id="UP000543642"/>
    </source>
</evidence>
<proteinExistence type="predicted"/>
<evidence type="ECO:0000313" key="1">
    <source>
        <dbReference type="EMBL" id="MBB5263513.1"/>
    </source>
</evidence>
<dbReference type="AlphaFoldDB" id="A0A7W8M3W5"/>
<gene>
    <name evidence="1" type="ORF">HNP82_000611</name>
</gene>